<organism evidence="1">
    <name type="scientific">marine sediment metagenome</name>
    <dbReference type="NCBI Taxonomy" id="412755"/>
    <lineage>
        <taxon>unclassified sequences</taxon>
        <taxon>metagenomes</taxon>
        <taxon>ecological metagenomes</taxon>
    </lineage>
</organism>
<reference evidence="1" key="1">
    <citation type="journal article" date="2014" name="Front. Microbiol.">
        <title>High frequency of phylogenetically diverse reductive dehalogenase-homologous genes in deep subseafloor sedimentary metagenomes.</title>
        <authorList>
            <person name="Kawai M."/>
            <person name="Futagami T."/>
            <person name="Toyoda A."/>
            <person name="Takaki Y."/>
            <person name="Nishi S."/>
            <person name="Hori S."/>
            <person name="Arai W."/>
            <person name="Tsubouchi T."/>
            <person name="Morono Y."/>
            <person name="Uchiyama I."/>
            <person name="Ito T."/>
            <person name="Fujiyama A."/>
            <person name="Inagaki F."/>
            <person name="Takami H."/>
        </authorList>
    </citation>
    <scope>NUCLEOTIDE SEQUENCE</scope>
    <source>
        <strain evidence="1">Expedition CK06-06</strain>
    </source>
</reference>
<comment type="caution">
    <text evidence="1">The sequence shown here is derived from an EMBL/GenBank/DDBJ whole genome shotgun (WGS) entry which is preliminary data.</text>
</comment>
<name>X1HFM9_9ZZZZ</name>
<dbReference type="AlphaFoldDB" id="X1HFM9"/>
<protein>
    <submittedName>
        <fullName evidence="1">Uncharacterized protein</fullName>
    </submittedName>
</protein>
<dbReference type="EMBL" id="BARU01011355">
    <property type="protein sequence ID" value="GAH44108.1"/>
    <property type="molecule type" value="Genomic_DNA"/>
</dbReference>
<sequence>MIENSCFVCHYFKWNRCRIYEYYFKDHVAKVSSCDRYTEREQ</sequence>
<proteinExistence type="predicted"/>
<accession>X1HFM9</accession>
<evidence type="ECO:0000313" key="1">
    <source>
        <dbReference type="EMBL" id="GAH44108.1"/>
    </source>
</evidence>
<gene>
    <name evidence="1" type="ORF">S03H2_21355</name>
</gene>